<organism evidence="2 3">
    <name type="scientific">Lacipirellula parvula</name>
    <dbReference type="NCBI Taxonomy" id="2650471"/>
    <lineage>
        <taxon>Bacteria</taxon>
        <taxon>Pseudomonadati</taxon>
        <taxon>Planctomycetota</taxon>
        <taxon>Planctomycetia</taxon>
        <taxon>Pirellulales</taxon>
        <taxon>Lacipirellulaceae</taxon>
        <taxon>Lacipirellula</taxon>
    </lineage>
</organism>
<dbReference type="Gene3D" id="3.40.50.2000">
    <property type="entry name" value="Glycogen Phosphorylase B"/>
    <property type="match status" value="2"/>
</dbReference>
<dbReference type="SUPFAM" id="SSF53756">
    <property type="entry name" value="UDP-Glycosyltransferase/glycogen phosphorylase"/>
    <property type="match status" value="1"/>
</dbReference>
<dbReference type="Pfam" id="PF00534">
    <property type="entry name" value="Glycos_transf_1"/>
    <property type="match status" value="1"/>
</dbReference>
<protein>
    <recommendedName>
        <fullName evidence="1">Glycosyl transferase family 1 domain-containing protein</fullName>
    </recommendedName>
</protein>
<dbReference type="PANTHER" id="PTHR12526">
    <property type="entry name" value="GLYCOSYLTRANSFERASE"/>
    <property type="match status" value="1"/>
</dbReference>
<dbReference type="KEGG" id="lpav:PLANPX_3461"/>
<dbReference type="CDD" id="cd03801">
    <property type="entry name" value="GT4_PimA-like"/>
    <property type="match status" value="1"/>
</dbReference>
<name>A0A5K7XLM9_9BACT</name>
<keyword evidence="3" id="KW-1185">Reference proteome</keyword>
<reference evidence="3" key="1">
    <citation type="submission" date="2019-10" db="EMBL/GenBank/DDBJ databases">
        <title>Lacipirellula parvula gen. nov., sp. nov., representing a lineage of planctomycetes widespread in freshwater anoxic habitats, and description of the family Lacipirellulaceae.</title>
        <authorList>
            <person name="Dedysh S.N."/>
            <person name="Kulichevskaya I.S."/>
            <person name="Beletsky A.V."/>
            <person name="Rakitin A.L."/>
            <person name="Mardanov A.V."/>
            <person name="Ivanova A.A."/>
            <person name="Saltykova V.X."/>
            <person name="Rijpstra W.I.C."/>
            <person name="Sinninghe Damste J.S."/>
            <person name="Ravin N.V."/>
        </authorList>
    </citation>
    <scope>NUCLEOTIDE SEQUENCE [LARGE SCALE GENOMIC DNA]</scope>
    <source>
        <strain evidence="3">PX69</strain>
    </source>
</reference>
<evidence type="ECO:0000313" key="3">
    <source>
        <dbReference type="Proteomes" id="UP000326837"/>
    </source>
</evidence>
<evidence type="ECO:0000313" key="2">
    <source>
        <dbReference type="EMBL" id="BBO33849.1"/>
    </source>
</evidence>
<accession>A0A5K7XLM9</accession>
<feature type="domain" description="Glycosyl transferase family 1" evidence="1">
    <location>
        <begin position="617"/>
        <end position="771"/>
    </location>
</feature>
<sequence>MNNDHESADDPTAKATAVNANVETHPTLADSVPAPHSAADAMSPRKAGLVARCRKSAAKTREALQTVGLSAALWMLYVPHHVMLRALGPRWGMLWVRCAANIHWLLTFVGAQRSAREAIARMHPFFSVNVSVSQILRRHLLLKHECFARVRVFSLHAGDGRDADMQWQCSPESAAALPGAERERGLVIVGFHFNFFQTFAAGLAKFFPGENLVQLRYRTSRCVESATSPIVQLALKKAMEADRRAGANVFYIDDIEAIIQLYRLLRQRGVVAVTADGGAAGDFVDVPFFDGTFRVPSGWAKLAAGTKSDVLLICDKELNGNAREGLFYNHVKCADASDETAFNAIAEAIRVLEYRIKEEPWGWHPWQRLRVDVDEQGIRRYSLKQYGFDEGTRMQKKASSDPADQQRIRKLDLAAAPKQTVERHVAVIANSLPPYRVQLHEKIVAAYPQVELWTVTTHSNAYRRWGGLMPPESIRAVEFGRGEPTNEQPMMRFSFREWRKGGRIIRWLKEHRIDTVLIQGCGDMGRLRIIRWCKRNNVECFLTGDFNICSDNHRPLKRLLKRAVYSRAVNWSTGLMPCGEHGLALLHRYGGGSKPSHMWPFIPDVTLFQNPSAERIDAIRERFNLPAERRRIIFSARMMNAKRPDLAVRAFLAVAALRPDWDMIMVGDGPLRAEVEQLVPEHLRARLIWTGFVNDMQDLAALYACSDLMLLPSGHEPWGVVVVEAAAAGLAIVASDVVGAAPELVRSELNGELFPTGNLGALKQALLKATEPQRIDALKAGSQQVFQEWFAACDPVANFGQALGVAASTAIAPIAVNSLRRIEAPMTIPTT</sequence>
<gene>
    <name evidence="2" type="ORF">PLANPX_3461</name>
</gene>
<evidence type="ECO:0000259" key="1">
    <source>
        <dbReference type="Pfam" id="PF00534"/>
    </source>
</evidence>
<dbReference type="EMBL" id="AP021861">
    <property type="protein sequence ID" value="BBO33849.1"/>
    <property type="molecule type" value="Genomic_DNA"/>
</dbReference>
<dbReference type="GO" id="GO:0016757">
    <property type="term" value="F:glycosyltransferase activity"/>
    <property type="evidence" value="ECO:0007669"/>
    <property type="project" value="InterPro"/>
</dbReference>
<proteinExistence type="predicted"/>
<dbReference type="InterPro" id="IPR001296">
    <property type="entry name" value="Glyco_trans_1"/>
</dbReference>
<dbReference type="AlphaFoldDB" id="A0A5K7XLM9"/>
<dbReference type="Proteomes" id="UP000326837">
    <property type="component" value="Chromosome"/>
</dbReference>